<protein>
    <submittedName>
        <fullName evidence="1">Uncharacterized protein</fullName>
    </submittedName>
</protein>
<dbReference type="RefSeq" id="WP_108022445.1">
    <property type="nucleotide sequence ID" value="NZ_QBKR01000006.1"/>
</dbReference>
<evidence type="ECO:0000313" key="1">
    <source>
        <dbReference type="EMBL" id="PTX61818.1"/>
    </source>
</evidence>
<dbReference type="EMBL" id="QBKR01000006">
    <property type="protein sequence ID" value="PTX61818.1"/>
    <property type="molecule type" value="Genomic_DNA"/>
</dbReference>
<keyword evidence="2" id="KW-1185">Reference proteome</keyword>
<proteinExistence type="predicted"/>
<dbReference type="AlphaFoldDB" id="A0A2T6C0H9"/>
<organism evidence="1 2">
    <name type="scientific">Melghirimyces profundicolus</name>
    <dbReference type="NCBI Taxonomy" id="1242148"/>
    <lineage>
        <taxon>Bacteria</taxon>
        <taxon>Bacillati</taxon>
        <taxon>Bacillota</taxon>
        <taxon>Bacilli</taxon>
        <taxon>Bacillales</taxon>
        <taxon>Thermoactinomycetaceae</taxon>
        <taxon>Melghirimyces</taxon>
    </lineage>
</organism>
<accession>A0A2T6C0H9</accession>
<gene>
    <name evidence="1" type="ORF">C8P63_10670</name>
</gene>
<name>A0A2T6C0H9_9BACL</name>
<evidence type="ECO:0000313" key="2">
    <source>
        <dbReference type="Proteomes" id="UP000244240"/>
    </source>
</evidence>
<dbReference type="Proteomes" id="UP000244240">
    <property type="component" value="Unassembled WGS sequence"/>
</dbReference>
<comment type="caution">
    <text evidence="1">The sequence shown here is derived from an EMBL/GenBank/DDBJ whole genome shotgun (WGS) entry which is preliminary data.</text>
</comment>
<dbReference type="OrthoDB" id="2376830at2"/>
<reference evidence="1 2" key="1">
    <citation type="submission" date="2018-04" db="EMBL/GenBank/DDBJ databases">
        <title>Genomic Encyclopedia of Archaeal and Bacterial Type Strains, Phase II (KMG-II): from individual species to whole genera.</title>
        <authorList>
            <person name="Goeker M."/>
        </authorList>
    </citation>
    <scope>NUCLEOTIDE SEQUENCE [LARGE SCALE GENOMIC DNA]</scope>
    <source>
        <strain evidence="1 2">DSM 45787</strain>
    </source>
</reference>
<sequence>MKMEAVQERLKQWGELIITTASGELYEIHLGDTSFDSEQRIIRLSTPNGDYLIDGDSVENIKQHYGHKVENPEGH</sequence>